<dbReference type="Gene3D" id="1.10.510.10">
    <property type="entry name" value="Transferase(Phosphotransferase) domain 1"/>
    <property type="match status" value="1"/>
</dbReference>
<feature type="domain" description="Protein kinase" evidence="27">
    <location>
        <begin position="221"/>
        <end position="525"/>
    </location>
</feature>
<feature type="binding site" evidence="25">
    <location>
        <position position="217"/>
    </location>
    <ligand>
        <name>Ca(2+)</name>
        <dbReference type="ChEBI" id="CHEBI:29108"/>
        <label>1</label>
    </ligand>
</feature>
<dbReference type="SUPFAM" id="SSF49562">
    <property type="entry name" value="C2 domain (Calcium/lipid-binding domain, CaLB)"/>
    <property type="match status" value="1"/>
</dbReference>
<evidence type="ECO:0000313" key="30">
    <source>
        <dbReference type="EMBL" id="CAJ0570353.1"/>
    </source>
</evidence>
<proteinExistence type="inferred from homology"/>
<dbReference type="SMART" id="SM00220">
    <property type="entry name" value="S_TKc"/>
    <property type="match status" value="1"/>
</dbReference>
<comment type="caution">
    <text evidence="30">The sequence shown here is derived from an EMBL/GenBank/DDBJ whole genome shotgun (WGS) entry which is preliminary data.</text>
</comment>
<evidence type="ECO:0000259" key="28">
    <source>
        <dbReference type="PROSITE" id="PS50081"/>
    </source>
</evidence>
<evidence type="ECO:0000256" key="3">
    <source>
        <dbReference type="ARBA" id="ARBA00004496"/>
    </source>
</evidence>
<feature type="binding site" evidence="23">
    <location>
        <position position="165"/>
    </location>
    <ligand>
        <name>a 1,2-diacyl-sn-glycero-3-phospho-(1D-myo-inositol-4,5-bisphosphate)</name>
        <dbReference type="ChEBI" id="CHEBI:58456"/>
    </ligand>
</feature>
<keyword evidence="6" id="KW-0963">Cytoplasm</keyword>
<feature type="domain" description="C2" evidence="26">
    <location>
        <begin position="128"/>
        <end position="246"/>
    </location>
</feature>
<feature type="domain" description="Phorbol-ester/DAG-type" evidence="28">
    <location>
        <begin position="71"/>
        <end position="121"/>
    </location>
</feature>
<evidence type="ECO:0000256" key="17">
    <source>
        <dbReference type="ARBA" id="ARBA00022840"/>
    </source>
</evidence>
<dbReference type="SUPFAM" id="SSF57889">
    <property type="entry name" value="Cysteine-rich domain"/>
    <property type="match status" value="2"/>
</dbReference>
<keyword evidence="18" id="KW-0472">Membrane</keyword>
<feature type="domain" description="AGC-kinase C-terminal" evidence="29">
    <location>
        <begin position="526"/>
        <end position="546"/>
    </location>
</feature>
<feature type="binding site" evidence="25">
    <location>
        <position position="222"/>
    </location>
    <ligand>
        <name>Ca(2+)</name>
        <dbReference type="ChEBI" id="CHEBI:29108"/>
        <label>1</label>
    </ligand>
</feature>
<evidence type="ECO:0000256" key="20">
    <source>
        <dbReference type="ARBA" id="ARBA00047272"/>
    </source>
</evidence>
<comment type="catalytic activity">
    <reaction evidence="21">
        <text>L-seryl-[protein] + ATP = O-phospho-L-seryl-[protein] + ADP + H(+)</text>
        <dbReference type="Rhea" id="RHEA:17989"/>
        <dbReference type="Rhea" id="RHEA-COMP:9863"/>
        <dbReference type="Rhea" id="RHEA-COMP:11604"/>
        <dbReference type="ChEBI" id="CHEBI:15378"/>
        <dbReference type="ChEBI" id="CHEBI:29999"/>
        <dbReference type="ChEBI" id="CHEBI:30616"/>
        <dbReference type="ChEBI" id="CHEBI:83421"/>
        <dbReference type="ChEBI" id="CHEBI:456216"/>
        <dbReference type="EC" id="2.7.11.13"/>
    </reaction>
</comment>
<evidence type="ECO:0000256" key="24">
    <source>
        <dbReference type="PIRSR" id="PIRSR000550-3"/>
    </source>
</evidence>
<evidence type="ECO:0000256" key="18">
    <source>
        <dbReference type="ARBA" id="ARBA00023136"/>
    </source>
</evidence>
<comment type="subcellular location">
    <subcellularLocation>
        <location evidence="3">Cytoplasm</location>
    </subcellularLocation>
    <subcellularLocation>
        <location evidence="2">Membrane</location>
    </subcellularLocation>
    <subcellularLocation>
        <location evidence="1">Nucleus</location>
    </subcellularLocation>
</comment>
<feature type="binding site" evidence="25">
    <location>
        <position position="223"/>
    </location>
    <ligand>
        <name>Ca(2+)</name>
        <dbReference type="ChEBI" id="CHEBI:29108"/>
        <label>1</label>
    </ligand>
</feature>
<evidence type="ECO:0000256" key="16">
    <source>
        <dbReference type="ARBA" id="ARBA00022837"/>
    </source>
</evidence>
<gene>
    <name evidence="30" type="ORF">MSPICULIGERA_LOCUS8795</name>
</gene>
<dbReference type="CDD" id="cd05587">
    <property type="entry name" value="STKc_cPKC"/>
    <property type="match status" value="1"/>
</dbReference>
<evidence type="ECO:0000256" key="12">
    <source>
        <dbReference type="ARBA" id="ARBA00022741"/>
    </source>
</evidence>
<dbReference type="PROSITE" id="PS50011">
    <property type="entry name" value="PROTEIN_KINASE_DOM"/>
    <property type="match status" value="1"/>
</dbReference>
<evidence type="ECO:0000256" key="22">
    <source>
        <dbReference type="PIRSR" id="PIRSR000550-1"/>
    </source>
</evidence>
<evidence type="ECO:0000256" key="11">
    <source>
        <dbReference type="ARBA" id="ARBA00022737"/>
    </source>
</evidence>
<keyword evidence="31" id="KW-1185">Reference proteome</keyword>
<dbReference type="GO" id="GO:0005524">
    <property type="term" value="F:ATP binding"/>
    <property type="evidence" value="ECO:0007669"/>
    <property type="project" value="UniProtKB-KW"/>
</dbReference>
<dbReference type="PROSITE" id="PS50081">
    <property type="entry name" value="ZF_DAG_PE_2"/>
    <property type="match status" value="2"/>
</dbReference>
<dbReference type="InterPro" id="IPR011009">
    <property type="entry name" value="Kinase-like_dom_sf"/>
</dbReference>
<dbReference type="InterPro" id="IPR014375">
    <property type="entry name" value="Protein_kinase_C_a/b/g"/>
</dbReference>
<keyword evidence="7" id="KW-0723">Serine/threonine-protein kinase</keyword>
<evidence type="ECO:0000256" key="13">
    <source>
        <dbReference type="ARBA" id="ARBA00022771"/>
    </source>
</evidence>
<dbReference type="PRINTS" id="PR00360">
    <property type="entry name" value="C2DOMAIN"/>
</dbReference>
<feature type="binding site" evidence="24">
    <location>
        <position position="296"/>
    </location>
    <ligand>
        <name>ATP</name>
        <dbReference type="ChEBI" id="CHEBI:30616"/>
    </ligand>
</feature>
<dbReference type="GO" id="GO:0004697">
    <property type="term" value="F:diacylglycerol-dependent serine/threonine kinase activity"/>
    <property type="evidence" value="ECO:0007669"/>
    <property type="project" value="UniProtKB-EC"/>
</dbReference>
<evidence type="ECO:0000259" key="29">
    <source>
        <dbReference type="PROSITE" id="PS51285"/>
    </source>
</evidence>
<feature type="domain" description="Phorbol-ester/DAG-type" evidence="28">
    <location>
        <begin position="6"/>
        <end position="56"/>
    </location>
</feature>
<keyword evidence="17 24" id="KW-0067">ATP-binding</keyword>
<keyword evidence="19" id="KW-0539">Nucleus</keyword>
<dbReference type="Pfam" id="PF00168">
    <property type="entry name" value="C2"/>
    <property type="match status" value="1"/>
</dbReference>
<evidence type="ECO:0000256" key="14">
    <source>
        <dbReference type="ARBA" id="ARBA00022777"/>
    </source>
</evidence>
<evidence type="ECO:0000259" key="27">
    <source>
        <dbReference type="PROSITE" id="PS50011"/>
    </source>
</evidence>
<dbReference type="GO" id="GO:0005634">
    <property type="term" value="C:nucleus"/>
    <property type="evidence" value="ECO:0007669"/>
    <property type="project" value="UniProtKB-SubCell"/>
</dbReference>
<dbReference type="Gene3D" id="2.60.40.150">
    <property type="entry name" value="C2 domain"/>
    <property type="match status" value="1"/>
</dbReference>
<dbReference type="CDD" id="cd20833">
    <property type="entry name" value="C1_cPKC_rpt1"/>
    <property type="match status" value="1"/>
</dbReference>
<keyword evidence="14" id="KW-0418">Kinase</keyword>
<comment type="catalytic activity">
    <reaction evidence="20">
        <text>L-threonyl-[protein] + ATP = O-phospho-L-threonyl-[protein] + ADP + H(+)</text>
        <dbReference type="Rhea" id="RHEA:46608"/>
        <dbReference type="Rhea" id="RHEA-COMP:11060"/>
        <dbReference type="Rhea" id="RHEA-COMP:11605"/>
        <dbReference type="ChEBI" id="CHEBI:15378"/>
        <dbReference type="ChEBI" id="CHEBI:30013"/>
        <dbReference type="ChEBI" id="CHEBI:30616"/>
        <dbReference type="ChEBI" id="CHEBI:61977"/>
        <dbReference type="ChEBI" id="CHEBI:456216"/>
        <dbReference type="EC" id="2.7.11.13"/>
    </reaction>
</comment>
<protein>
    <recommendedName>
        <fullName evidence="5">protein kinase C</fullName>
        <ecNumber evidence="5">2.7.11.13</ecNumber>
    </recommendedName>
</protein>
<evidence type="ECO:0000256" key="15">
    <source>
        <dbReference type="ARBA" id="ARBA00022833"/>
    </source>
</evidence>
<dbReference type="SMART" id="SM00239">
    <property type="entry name" value="C2"/>
    <property type="match status" value="1"/>
</dbReference>
<dbReference type="FunFam" id="2.60.40.150:FF:000012">
    <property type="entry name" value="Kinase C alpha type"/>
    <property type="match status" value="1"/>
</dbReference>
<dbReference type="InterPro" id="IPR000008">
    <property type="entry name" value="C2_dom"/>
</dbReference>
<keyword evidence="15" id="KW-0862">Zinc</keyword>
<organism evidence="30 31">
    <name type="scientific">Mesorhabditis spiculigera</name>
    <dbReference type="NCBI Taxonomy" id="96644"/>
    <lineage>
        <taxon>Eukaryota</taxon>
        <taxon>Metazoa</taxon>
        <taxon>Ecdysozoa</taxon>
        <taxon>Nematoda</taxon>
        <taxon>Chromadorea</taxon>
        <taxon>Rhabditida</taxon>
        <taxon>Rhabditina</taxon>
        <taxon>Rhabditomorpha</taxon>
        <taxon>Rhabditoidea</taxon>
        <taxon>Rhabditidae</taxon>
        <taxon>Mesorhabditinae</taxon>
        <taxon>Mesorhabditis</taxon>
    </lineage>
</organism>
<comment type="cofactor">
    <cofactor evidence="25">
        <name>Ca(2+)</name>
        <dbReference type="ChEBI" id="CHEBI:29108"/>
    </cofactor>
    <text evidence="25">Binds 3 Ca(2+) ions per subunit. The ions are bound to the C2 domain.</text>
</comment>
<dbReference type="PANTHER" id="PTHR24351">
    <property type="entry name" value="RIBOSOMAL PROTEIN S6 KINASE"/>
    <property type="match status" value="1"/>
</dbReference>
<dbReference type="InterPro" id="IPR000961">
    <property type="entry name" value="AGC-kinase_C"/>
</dbReference>
<dbReference type="PIRSF" id="PIRSF000550">
    <property type="entry name" value="PKC_alpha"/>
    <property type="match status" value="1"/>
</dbReference>
<dbReference type="Proteomes" id="UP001177023">
    <property type="component" value="Unassembled WGS sequence"/>
</dbReference>
<evidence type="ECO:0000256" key="10">
    <source>
        <dbReference type="ARBA" id="ARBA00022723"/>
    </source>
</evidence>
<feature type="binding site" evidence="25">
    <location>
        <position position="219"/>
    </location>
    <ligand>
        <name>Ca(2+)</name>
        <dbReference type="ChEBI" id="CHEBI:29108"/>
        <label>1</label>
    </ligand>
</feature>
<evidence type="ECO:0000259" key="26">
    <source>
        <dbReference type="PROSITE" id="PS50004"/>
    </source>
</evidence>
<dbReference type="Pfam" id="PF00069">
    <property type="entry name" value="Pkinase"/>
    <property type="match status" value="1"/>
</dbReference>
<feature type="binding site" evidence="25">
    <location>
        <position position="157"/>
    </location>
    <ligand>
        <name>Ca(2+)</name>
        <dbReference type="ChEBI" id="CHEBI:29108"/>
        <label>1</label>
    </ligand>
</feature>
<evidence type="ECO:0000256" key="19">
    <source>
        <dbReference type="ARBA" id="ARBA00023242"/>
    </source>
</evidence>
<evidence type="ECO:0000313" key="31">
    <source>
        <dbReference type="Proteomes" id="UP001177023"/>
    </source>
</evidence>
<keyword evidence="16 25" id="KW-0106">Calcium</keyword>
<keyword evidence="13" id="KW-0863">Zinc-finger</keyword>
<feature type="non-terminal residue" evidence="30">
    <location>
        <position position="546"/>
    </location>
</feature>
<evidence type="ECO:0000256" key="1">
    <source>
        <dbReference type="ARBA" id="ARBA00004123"/>
    </source>
</evidence>
<dbReference type="Pfam" id="PF00130">
    <property type="entry name" value="C1_1"/>
    <property type="match status" value="2"/>
</dbReference>
<dbReference type="SUPFAM" id="SSF56112">
    <property type="entry name" value="Protein kinase-like (PK-like)"/>
    <property type="match status" value="1"/>
</dbReference>
<dbReference type="GO" id="GO:0008270">
    <property type="term" value="F:zinc ion binding"/>
    <property type="evidence" value="ECO:0007669"/>
    <property type="project" value="UniProtKB-KW"/>
</dbReference>
<dbReference type="CDD" id="cd20836">
    <property type="entry name" value="C1_cPKC_rpt2"/>
    <property type="match status" value="1"/>
</dbReference>
<dbReference type="InterPro" id="IPR008271">
    <property type="entry name" value="Ser/Thr_kinase_AS"/>
</dbReference>
<keyword evidence="11" id="KW-0677">Repeat</keyword>
<dbReference type="FunFam" id="3.30.200.20:FF:000103">
    <property type="entry name" value="Protein kinase C"/>
    <property type="match status" value="1"/>
</dbReference>
<dbReference type="InterPro" id="IPR035892">
    <property type="entry name" value="C2_domain_sf"/>
</dbReference>
<feature type="binding site" evidence="23">
    <location>
        <position position="216"/>
    </location>
    <ligand>
        <name>a 1,2-diacyl-sn-glycero-3-phospho-(1D-myo-inositol-4,5-bisphosphate)</name>
        <dbReference type="ChEBI" id="CHEBI:58456"/>
    </ligand>
</feature>
<dbReference type="GO" id="GO:0005737">
    <property type="term" value="C:cytoplasm"/>
    <property type="evidence" value="ECO:0007669"/>
    <property type="project" value="UniProtKB-SubCell"/>
</dbReference>
<name>A0AA36FZE3_9BILA</name>
<evidence type="ECO:0000256" key="6">
    <source>
        <dbReference type="ARBA" id="ARBA00022490"/>
    </source>
</evidence>
<sequence length="546" mass="62881">MQKYKQHKFIARFFKQPTFCSHCKDFLWGITKQGFQCQVCTLVVHKRCHEFVNFACPGADKGADTDDPRQQHKWKVQTYSSPTFCDHCGSLLYGLIHQGMKCQSCDTNVHHRCVKNVPNLCGTDNTEKRGRMLVDIRVEGGELRIHVKEARNLIPMDPNGLSDPYVKLKLIPEDAGCKSKQKTKTLRATLNPTWDEKFSYKLLPTDRDRRLSIEVWDWDRTSRNDFMGSMSFGISELIKEGVAGWFKLLNEEEGEFYNIPIPPEDEEEFEKMRKKMEDCNVLLGEHKTSRELFAIKILKKDVIIQDDDIECTMTEKRVLALPDKPPFLVALHSCFQTMDRLYFVMEFVNGGDLMYQIQQVGKFKEPVACFYAAEIAVGLFFLHSKGIIYRDLKLDNVMLERDGHIKITDFGMCKEGITGDATTKTFCGTPDYIAPEIILYQPYGKSVDWWAYGVLLFEMLAGQPPFDGEDEDELFTAITEHNVSYPKALSKESVSICKGFLQKNPVKRLGCGSNGNRDIQEHAFFRRIDWFKIEARQVQPPFKPKV</sequence>
<dbReference type="FunFam" id="1.10.510.10:FF:000023">
    <property type="entry name" value="Protein kinase C"/>
    <property type="match status" value="1"/>
</dbReference>
<dbReference type="CDD" id="cd04026">
    <property type="entry name" value="C2_PKC_alpha_gamma"/>
    <property type="match status" value="1"/>
</dbReference>
<dbReference type="SMART" id="SM00109">
    <property type="entry name" value="C1"/>
    <property type="match status" value="2"/>
</dbReference>
<accession>A0AA36FZE3</accession>
<dbReference type="FunFam" id="3.30.60.20:FF:000006">
    <property type="entry name" value="Protein kinase C"/>
    <property type="match status" value="1"/>
</dbReference>
<dbReference type="PRINTS" id="PR00008">
    <property type="entry name" value="DAGPEDOMAIN"/>
</dbReference>
<dbReference type="Gene3D" id="3.30.200.20">
    <property type="entry name" value="Phosphorylase Kinase, domain 1"/>
    <property type="match status" value="1"/>
</dbReference>
<keyword evidence="8" id="KW-0597">Phosphoprotein</keyword>
<feature type="active site" description="Proton acceptor" evidence="22">
    <location>
        <position position="391"/>
    </location>
</feature>
<keyword evidence="10 25" id="KW-0479">Metal-binding</keyword>
<dbReference type="Gene3D" id="3.30.60.20">
    <property type="match status" value="2"/>
</dbReference>
<dbReference type="InterPro" id="IPR002219">
    <property type="entry name" value="PKC_DAG/PE"/>
</dbReference>
<evidence type="ECO:0000256" key="21">
    <source>
        <dbReference type="ARBA" id="ARBA00047470"/>
    </source>
</evidence>
<keyword evidence="12" id="KW-0547">Nucleotide-binding</keyword>
<keyword evidence="9" id="KW-0808">Transferase</keyword>
<evidence type="ECO:0000256" key="7">
    <source>
        <dbReference type="ARBA" id="ARBA00022527"/>
    </source>
</evidence>
<evidence type="ECO:0000256" key="8">
    <source>
        <dbReference type="ARBA" id="ARBA00022553"/>
    </source>
</evidence>
<dbReference type="PROSITE" id="PS51285">
    <property type="entry name" value="AGC_KINASE_CTER"/>
    <property type="match status" value="1"/>
</dbReference>
<evidence type="ECO:0000256" key="4">
    <source>
        <dbReference type="ARBA" id="ARBA00005490"/>
    </source>
</evidence>
<dbReference type="EC" id="2.7.11.13" evidence="5"/>
<evidence type="ECO:0000256" key="23">
    <source>
        <dbReference type="PIRSR" id="PIRSR000550-2"/>
    </source>
</evidence>
<dbReference type="PROSITE" id="PS00479">
    <property type="entry name" value="ZF_DAG_PE_1"/>
    <property type="match status" value="2"/>
</dbReference>
<evidence type="ECO:0000256" key="2">
    <source>
        <dbReference type="ARBA" id="ARBA00004370"/>
    </source>
</evidence>
<dbReference type="InterPro" id="IPR000719">
    <property type="entry name" value="Prot_kinase_dom"/>
</dbReference>
<evidence type="ECO:0000256" key="5">
    <source>
        <dbReference type="ARBA" id="ARBA00012429"/>
    </source>
</evidence>
<dbReference type="GO" id="GO:0016020">
    <property type="term" value="C:membrane"/>
    <property type="evidence" value="ECO:0007669"/>
    <property type="project" value="UniProtKB-SubCell"/>
</dbReference>
<dbReference type="InterPro" id="IPR046349">
    <property type="entry name" value="C1-like_sf"/>
</dbReference>
<dbReference type="EMBL" id="CATQJA010002301">
    <property type="protein sequence ID" value="CAJ0570353.1"/>
    <property type="molecule type" value="Genomic_DNA"/>
</dbReference>
<dbReference type="AlphaFoldDB" id="A0AA36FZE3"/>
<dbReference type="PROSITE" id="PS50004">
    <property type="entry name" value="C2"/>
    <property type="match status" value="1"/>
</dbReference>
<reference evidence="30" key="1">
    <citation type="submission" date="2023-06" db="EMBL/GenBank/DDBJ databases">
        <authorList>
            <person name="Delattre M."/>
        </authorList>
    </citation>
    <scope>NUCLEOTIDE SEQUENCE</scope>
    <source>
        <strain evidence="30">AF72</strain>
    </source>
</reference>
<feature type="binding site" evidence="25">
    <location>
        <position position="156"/>
    </location>
    <ligand>
        <name>Ca(2+)</name>
        <dbReference type="ChEBI" id="CHEBI:29108"/>
        <label>1</label>
    </ligand>
</feature>
<dbReference type="InterPro" id="IPR020454">
    <property type="entry name" value="DAG/PE-bd"/>
</dbReference>
<comment type="similarity">
    <text evidence="4">Belongs to the protein kinase superfamily. AGC Ser/Thr protein kinase family. PKC subfamily.</text>
</comment>
<evidence type="ECO:0000256" key="9">
    <source>
        <dbReference type="ARBA" id="ARBA00022679"/>
    </source>
</evidence>
<feature type="binding site" evidence="25">
    <location>
        <position position="163"/>
    </location>
    <ligand>
        <name>Ca(2+)</name>
        <dbReference type="ChEBI" id="CHEBI:29108"/>
        <label>1</label>
    </ligand>
</feature>
<evidence type="ECO:0000256" key="25">
    <source>
        <dbReference type="PIRSR" id="PIRSR000550-4"/>
    </source>
</evidence>
<dbReference type="FunFam" id="3.30.60.20:FF:000031">
    <property type="entry name" value="Protein kinase C alpha"/>
    <property type="match status" value="1"/>
</dbReference>
<feature type="binding site" evidence="25">
    <location>
        <position position="225"/>
    </location>
    <ligand>
        <name>Ca(2+)</name>
        <dbReference type="ChEBI" id="CHEBI:29108"/>
        <label>1</label>
    </ligand>
</feature>
<feature type="binding site" evidence="25">
    <location>
        <position position="218"/>
    </location>
    <ligand>
        <name>Ca(2+)</name>
        <dbReference type="ChEBI" id="CHEBI:29108"/>
        <label>1</label>
    </ligand>
</feature>
<dbReference type="PROSITE" id="PS00108">
    <property type="entry name" value="PROTEIN_KINASE_ST"/>
    <property type="match status" value="1"/>
</dbReference>